<evidence type="ECO:0000313" key="2">
    <source>
        <dbReference type="Proteomes" id="UP001396334"/>
    </source>
</evidence>
<proteinExistence type="predicted"/>
<reference evidence="1 2" key="1">
    <citation type="journal article" date="2024" name="G3 (Bethesda)">
        <title>Genome assembly of Hibiscus sabdariffa L. provides insights into metabolisms of medicinal natural products.</title>
        <authorList>
            <person name="Kim T."/>
        </authorList>
    </citation>
    <scope>NUCLEOTIDE SEQUENCE [LARGE SCALE GENOMIC DNA]</scope>
    <source>
        <strain evidence="1">TK-2024</strain>
        <tissue evidence="1">Old leaves</tissue>
    </source>
</reference>
<organism evidence="1 2">
    <name type="scientific">Hibiscus sabdariffa</name>
    <name type="common">roselle</name>
    <dbReference type="NCBI Taxonomy" id="183260"/>
    <lineage>
        <taxon>Eukaryota</taxon>
        <taxon>Viridiplantae</taxon>
        <taxon>Streptophyta</taxon>
        <taxon>Embryophyta</taxon>
        <taxon>Tracheophyta</taxon>
        <taxon>Spermatophyta</taxon>
        <taxon>Magnoliopsida</taxon>
        <taxon>eudicotyledons</taxon>
        <taxon>Gunneridae</taxon>
        <taxon>Pentapetalae</taxon>
        <taxon>rosids</taxon>
        <taxon>malvids</taxon>
        <taxon>Malvales</taxon>
        <taxon>Malvaceae</taxon>
        <taxon>Malvoideae</taxon>
        <taxon>Hibiscus</taxon>
    </lineage>
</organism>
<evidence type="ECO:0000313" key="1">
    <source>
        <dbReference type="EMBL" id="KAK8986009.1"/>
    </source>
</evidence>
<gene>
    <name evidence="1" type="ORF">V6N11_037728</name>
</gene>
<dbReference type="EMBL" id="JBBPBN010000066">
    <property type="protein sequence ID" value="KAK8986009.1"/>
    <property type="molecule type" value="Genomic_DNA"/>
</dbReference>
<sequence length="83" mass="9770">MIAEGRNWDWFRLEQVLPEKSLEHIASIHPSCDSLGEDRLQCRWEPNCQFSSKSTYNFLSSDMIGGQMGSWKRIWKLQVPQRV</sequence>
<comment type="caution">
    <text evidence="1">The sequence shown here is derived from an EMBL/GenBank/DDBJ whole genome shotgun (WGS) entry which is preliminary data.</text>
</comment>
<dbReference type="Proteomes" id="UP001396334">
    <property type="component" value="Unassembled WGS sequence"/>
</dbReference>
<keyword evidence="2" id="KW-1185">Reference proteome</keyword>
<accession>A0ABR2PC60</accession>
<name>A0ABR2PC60_9ROSI</name>
<protein>
    <submittedName>
        <fullName evidence="1">Uncharacterized protein</fullName>
    </submittedName>
</protein>